<dbReference type="InterPro" id="IPR050468">
    <property type="entry name" value="Cuticle_Struct_Prot"/>
</dbReference>
<dbReference type="AlphaFoldDB" id="T1IZF8"/>
<evidence type="ECO:0000313" key="5">
    <source>
        <dbReference type="Proteomes" id="UP000014500"/>
    </source>
</evidence>
<feature type="region of interest" description="Disordered" evidence="2">
    <location>
        <begin position="290"/>
        <end position="317"/>
    </location>
</feature>
<keyword evidence="1" id="KW-0193">Cuticle</keyword>
<feature type="signal peptide" evidence="3">
    <location>
        <begin position="1"/>
        <end position="19"/>
    </location>
</feature>
<evidence type="ECO:0000256" key="3">
    <source>
        <dbReference type="SAM" id="SignalP"/>
    </source>
</evidence>
<evidence type="ECO:0000256" key="1">
    <source>
        <dbReference type="PROSITE-ProRule" id="PRU00497"/>
    </source>
</evidence>
<dbReference type="OMA" id="CAYAQHQ"/>
<accession>T1IZF8</accession>
<dbReference type="PROSITE" id="PS51155">
    <property type="entry name" value="CHIT_BIND_RR_2"/>
    <property type="match status" value="1"/>
</dbReference>
<evidence type="ECO:0000256" key="2">
    <source>
        <dbReference type="SAM" id="MobiDB-lite"/>
    </source>
</evidence>
<dbReference type="EnsemblMetazoa" id="SMAR006633-RA">
    <property type="protein sequence ID" value="SMAR006633-PA"/>
    <property type="gene ID" value="SMAR006633"/>
</dbReference>
<dbReference type="STRING" id="126957.T1IZF8"/>
<protein>
    <submittedName>
        <fullName evidence="4">Uncharacterized protein</fullName>
    </submittedName>
</protein>
<dbReference type="GO" id="GO:0008010">
    <property type="term" value="F:structural constituent of chitin-based larval cuticle"/>
    <property type="evidence" value="ECO:0007669"/>
    <property type="project" value="TreeGrafter"/>
</dbReference>
<dbReference type="PANTHER" id="PTHR10380:SF234">
    <property type="entry name" value="CUTICULAR PROTEIN 97EA, ISOFORM A"/>
    <property type="match status" value="1"/>
</dbReference>
<feature type="compositionally biased region" description="Polar residues" evidence="2">
    <location>
        <begin position="301"/>
        <end position="317"/>
    </location>
</feature>
<organism evidence="4 5">
    <name type="scientific">Strigamia maritima</name>
    <name type="common">European centipede</name>
    <name type="synonym">Geophilus maritimus</name>
    <dbReference type="NCBI Taxonomy" id="126957"/>
    <lineage>
        <taxon>Eukaryota</taxon>
        <taxon>Metazoa</taxon>
        <taxon>Ecdysozoa</taxon>
        <taxon>Arthropoda</taxon>
        <taxon>Myriapoda</taxon>
        <taxon>Chilopoda</taxon>
        <taxon>Pleurostigmophora</taxon>
        <taxon>Geophilomorpha</taxon>
        <taxon>Linotaeniidae</taxon>
        <taxon>Strigamia</taxon>
    </lineage>
</organism>
<keyword evidence="3" id="KW-0732">Signal</keyword>
<dbReference type="InterPro" id="IPR000618">
    <property type="entry name" value="Insect_cuticle"/>
</dbReference>
<dbReference type="GO" id="GO:0062129">
    <property type="term" value="C:chitin-based extracellular matrix"/>
    <property type="evidence" value="ECO:0007669"/>
    <property type="project" value="TreeGrafter"/>
</dbReference>
<dbReference type="Pfam" id="PF00379">
    <property type="entry name" value="Chitin_bind_4"/>
    <property type="match status" value="1"/>
</dbReference>
<dbReference type="eggNOG" id="ENOG502RZS2">
    <property type="taxonomic scope" value="Eukaryota"/>
</dbReference>
<dbReference type="EMBL" id="JH431715">
    <property type="status" value="NOT_ANNOTATED_CDS"/>
    <property type="molecule type" value="Genomic_DNA"/>
</dbReference>
<feature type="region of interest" description="Disordered" evidence="2">
    <location>
        <begin position="126"/>
        <end position="156"/>
    </location>
</feature>
<evidence type="ECO:0000313" key="4">
    <source>
        <dbReference type="EnsemblMetazoa" id="SMAR006633-PA"/>
    </source>
</evidence>
<sequence>MKSLAAFILSLFFYPGLFAQQKFQQEFFQEDFSARPLSQEQVAQQQFAAQQRQQSFLPKTTPAPVPLIIKQINSANEDGSYTFGYESQDGSYRVETKGTDGLTRGKYGYIDAGGVLREVEYSAGGQFGYEPSGSHIQVPPRPPPKKPGDDDEEYDDQGNLINQRQQFQSFANPSASFGRDTSQFINHRPQQVSAPAVRPQSVQPLAAPQPQRQSVRFPLTQRQPLPQQRDFTFDAAQAQIQPILQQQQQQQQQPLSRGREFNFNDAQTQIQPIPVAPRQRQPEVQVRFVDDAPIAEPAPSFQVQRQPATFQNNQQQSPLTAFLSQLQQNQRQF</sequence>
<dbReference type="Proteomes" id="UP000014500">
    <property type="component" value="Unassembled WGS sequence"/>
</dbReference>
<reference evidence="5" key="1">
    <citation type="submission" date="2011-05" db="EMBL/GenBank/DDBJ databases">
        <authorList>
            <person name="Richards S.R."/>
            <person name="Qu J."/>
            <person name="Jiang H."/>
            <person name="Jhangiani S.N."/>
            <person name="Agravi P."/>
            <person name="Goodspeed R."/>
            <person name="Gross S."/>
            <person name="Mandapat C."/>
            <person name="Jackson L."/>
            <person name="Mathew T."/>
            <person name="Pu L."/>
            <person name="Thornton R."/>
            <person name="Saada N."/>
            <person name="Wilczek-Boney K.B."/>
            <person name="Lee S."/>
            <person name="Kovar C."/>
            <person name="Wu Y."/>
            <person name="Scherer S.E."/>
            <person name="Worley K.C."/>
            <person name="Muzny D.M."/>
            <person name="Gibbs R."/>
        </authorList>
    </citation>
    <scope>NUCLEOTIDE SEQUENCE</scope>
    <source>
        <strain evidence="5">Brora</strain>
    </source>
</reference>
<feature type="chain" id="PRO_5004590074" evidence="3">
    <location>
        <begin position="20"/>
        <end position="333"/>
    </location>
</feature>
<keyword evidence="5" id="KW-1185">Reference proteome</keyword>
<proteinExistence type="predicted"/>
<feature type="region of interest" description="Disordered" evidence="2">
    <location>
        <begin position="189"/>
        <end position="214"/>
    </location>
</feature>
<reference evidence="4" key="2">
    <citation type="submission" date="2015-02" db="UniProtKB">
        <authorList>
            <consortium name="EnsemblMetazoa"/>
        </authorList>
    </citation>
    <scope>IDENTIFICATION</scope>
</reference>
<name>T1IZF8_STRMM</name>
<dbReference type="HOGENOM" id="CLU_835022_0_0_1"/>
<dbReference type="PANTHER" id="PTHR10380">
    <property type="entry name" value="CUTICLE PROTEIN"/>
    <property type="match status" value="1"/>
</dbReference>